<protein>
    <recommendedName>
        <fullName evidence="4">Lipid-binding SYLF domain-containing protein</fullName>
    </recommendedName>
</protein>
<comment type="caution">
    <text evidence="2">The sequence shown here is derived from an EMBL/GenBank/DDBJ whole genome shotgun (WGS) entry which is preliminary data.</text>
</comment>
<dbReference type="RefSeq" id="WP_200241165.1">
    <property type="nucleotide sequence ID" value="NZ_NRRV01000069.1"/>
</dbReference>
<dbReference type="EMBL" id="NRRV01000069">
    <property type="protein sequence ID" value="MBK1633149.1"/>
    <property type="molecule type" value="Genomic_DNA"/>
</dbReference>
<evidence type="ECO:0008006" key="4">
    <source>
        <dbReference type="Google" id="ProtNLM"/>
    </source>
</evidence>
<organism evidence="2 3">
    <name type="scientific">Thiohalocapsa halophila</name>
    <dbReference type="NCBI Taxonomy" id="69359"/>
    <lineage>
        <taxon>Bacteria</taxon>
        <taxon>Pseudomonadati</taxon>
        <taxon>Pseudomonadota</taxon>
        <taxon>Gammaproteobacteria</taxon>
        <taxon>Chromatiales</taxon>
        <taxon>Chromatiaceae</taxon>
        <taxon>Thiohalocapsa</taxon>
    </lineage>
</organism>
<proteinExistence type="predicted"/>
<feature type="signal peptide" evidence="1">
    <location>
        <begin position="1"/>
        <end position="20"/>
    </location>
</feature>
<keyword evidence="3" id="KW-1185">Reference proteome</keyword>
<evidence type="ECO:0000313" key="2">
    <source>
        <dbReference type="EMBL" id="MBK1633149.1"/>
    </source>
</evidence>
<name>A0ABS1CMS8_9GAMM</name>
<evidence type="ECO:0000313" key="3">
    <source>
        <dbReference type="Proteomes" id="UP000748752"/>
    </source>
</evidence>
<gene>
    <name evidence="2" type="ORF">CKO31_20815</name>
</gene>
<keyword evidence="1" id="KW-0732">Signal</keyword>
<reference evidence="2 3" key="1">
    <citation type="journal article" date="2020" name="Microorganisms">
        <title>Osmotic Adaptation and Compatible Solute Biosynthesis of Phototrophic Bacteria as Revealed from Genome Analyses.</title>
        <authorList>
            <person name="Imhoff J.F."/>
            <person name="Rahn T."/>
            <person name="Kunzel S."/>
            <person name="Keller A."/>
            <person name="Neulinger S.C."/>
        </authorList>
    </citation>
    <scope>NUCLEOTIDE SEQUENCE [LARGE SCALE GENOMIC DNA]</scope>
    <source>
        <strain evidence="2 3">DSM 6210</strain>
    </source>
</reference>
<dbReference type="Proteomes" id="UP000748752">
    <property type="component" value="Unassembled WGS sequence"/>
</dbReference>
<evidence type="ECO:0000256" key="1">
    <source>
        <dbReference type="SAM" id="SignalP"/>
    </source>
</evidence>
<accession>A0ABS1CMS8</accession>
<feature type="chain" id="PRO_5047446710" description="Lipid-binding SYLF domain-containing protein" evidence="1">
    <location>
        <begin position="21"/>
        <end position="250"/>
    </location>
</feature>
<sequence length="250" mass="25946">MLSGLVLALACVGLSPPLPAQSLLDDLKEKASAAAAKAGEVTDKAGRAAGDAARAAGELGEKTVNKVKTTVNETAEDLGDADTPAATRAKLDVMASQALDRLLAERPDVAPLVGASYGYAVFDTRQVKLGLAGGYGRGVAVDNTTGERTYMRMASAGVGVRLGFGGFDTQFVILFETPFAYHKFVTQGLDASAEASSMTGDKHERLALGFEDGRAVFVLTKQGWKVAAGLTGSRYWPDKALNAGLDETGS</sequence>